<dbReference type="InterPro" id="IPR050394">
    <property type="entry name" value="Homeobox_NK-like"/>
</dbReference>
<dbReference type="PRINTS" id="PR00024">
    <property type="entry name" value="HOMEOBOX"/>
</dbReference>
<dbReference type="AlphaFoldDB" id="A0A0R3PZM0"/>
<dbReference type="PROSITE" id="PS00027">
    <property type="entry name" value="HOMEOBOX_1"/>
    <property type="match status" value="1"/>
</dbReference>
<evidence type="ECO:0000256" key="6">
    <source>
        <dbReference type="RuleBase" id="RU000682"/>
    </source>
</evidence>
<dbReference type="STRING" id="334426.A0A0R3PZM0"/>
<dbReference type="Proteomes" id="UP000267027">
    <property type="component" value="Unassembled WGS sequence"/>
</dbReference>
<feature type="compositionally biased region" description="Polar residues" evidence="7">
    <location>
        <begin position="1"/>
        <end position="17"/>
    </location>
</feature>
<dbReference type="OMA" id="AYFNTFM"/>
<dbReference type="EMBL" id="UYYA01004866">
    <property type="protein sequence ID" value="VDM63605.1"/>
    <property type="molecule type" value="Genomic_DNA"/>
</dbReference>
<name>A0A0R3PZM0_ANGCS</name>
<evidence type="ECO:0000259" key="8">
    <source>
        <dbReference type="PROSITE" id="PS50071"/>
    </source>
</evidence>
<dbReference type="Gene3D" id="1.10.10.60">
    <property type="entry name" value="Homeodomain-like"/>
    <property type="match status" value="1"/>
</dbReference>
<dbReference type="GO" id="GO:0000978">
    <property type="term" value="F:RNA polymerase II cis-regulatory region sequence-specific DNA binding"/>
    <property type="evidence" value="ECO:0007669"/>
    <property type="project" value="TreeGrafter"/>
</dbReference>
<organism evidence="11">
    <name type="scientific">Angiostrongylus costaricensis</name>
    <name type="common">Nematode worm</name>
    <dbReference type="NCBI Taxonomy" id="334426"/>
    <lineage>
        <taxon>Eukaryota</taxon>
        <taxon>Metazoa</taxon>
        <taxon>Ecdysozoa</taxon>
        <taxon>Nematoda</taxon>
        <taxon>Chromadorea</taxon>
        <taxon>Rhabditida</taxon>
        <taxon>Rhabditina</taxon>
        <taxon>Rhabditomorpha</taxon>
        <taxon>Strongyloidea</taxon>
        <taxon>Metastrongylidae</taxon>
        <taxon>Angiostrongylus</taxon>
    </lineage>
</organism>
<dbReference type="PRINTS" id="PR00031">
    <property type="entry name" value="HTHREPRESSR"/>
</dbReference>
<proteinExistence type="predicted"/>
<evidence type="ECO:0000313" key="9">
    <source>
        <dbReference type="EMBL" id="VDM63605.1"/>
    </source>
</evidence>
<keyword evidence="3 5" id="KW-0371">Homeobox</keyword>
<reference evidence="9 10" key="2">
    <citation type="submission" date="2018-11" db="EMBL/GenBank/DDBJ databases">
        <authorList>
            <consortium name="Pathogen Informatics"/>
        </authorList>
    </citation>
    <scope>NUCLEOTIDE SEQUENCE [LARGE SCALE GENOMIC DNA]</scope>
    <source>
        <strain evidence="9 10">Costa Rica</strain>
    </source>
</reference>
<feature type="domain" description="Homeobox" evidence="8">
    <location>
        <begin position="18"/>
        <end position="78"/>
    </location>
</feature>
<evidence type="ECO:0000313" key="11">
    <source>
        <dbReference type="WBParaSite" id="ACOC_0001201901-mRNA-1"/>
    </source>
</evidence>
<sequence length="96" mass="11544">MKSTQNSTERNVTLRTQQQRRKPRVLFSQRQVSELEEHFKKQRYVTAAEREELARSLGLSATQVKIWFQNRRYKCKRLAQDRTLQLSHLPFSPVRN</sequence>
<dbReference type="InterPro" id="IPR017970">
    <property type="entry name" value="Homeobox_CS"/>
</dbReference>
<dbReference type="InterPro" id="IPR000047">
    <property type="entry name" value="HTH_motif"/>
</dbReference>
<dbReference type="GO" id="GO:0005634">
    <property type="term" value="C:nucleus"/>
    <property type="evidence" value="ECO:0007669"/>
    <property type="project" value="UniProtKB-SubCell"/>
</dbReference>
<dbReference type="GO" id="GO:0030154">
    <property type="term" value="P:cell differentiation"/>
    <property type="evidence" value="ECO:0007669"/>
    <property type="project" value="TreeGrafter"/>
</dbReference>
<gene>
    <name evidence="9" type="ORF">ACOC_LOCUS12020</name>
</gene>
<evidence type="ECO:0000256" key="2">
    <source>
        <dbReference type="ARBA" id="ARBA00023125"/>
    </source>
</evidence>
<dbReference type="PANTHER" id="PTHR24340:SF116">
    <property type="entry name" value="HOMEOBOX PROTEIN CEH-28"/>
    <property type="match status" value="1"/>
</dbReference>
<dbReference type="InterPro" id="IPR020479">
    <property type="entry name" value="HD_metazoa"/>
</dbReference>
<dbReference type="OrthoDB" id="3137333at2759"/>
<dbReference type="InterPro" id="IPR009057">
    <property type="entry name" value="Homeodomain-like_sf"/>
</dbReference>
<protein>
    <submittedName>
        <fullName evidence="11">Homeobox domain-containing protein</fullName>
    </submittedName>
</protein>
<keyword evidence="2 5" id="KW-0238">DNA-binding</keyword>
<dbReference type="GO" id="GO:0000981">
    <property type="term" value="F:DNA-binding transcription factor activity, RNA polymerase II-specific"/>
    <property type="evidence" value="ECO:0007669"/>
    <property type="project" value="InterPro"/>
</dbReference>
<evidence type="ECO:0000256" key="3">
    <source>
        <dbReference type="ARBA" id="ARBA00023155"/>
    </source>
</evidence>
<dbReference type="SUPFAM" id="SSF46689">
    <property type="entry name" value="Homeodomain-like"/>
    <property type="match status" value="1"/>
</dbReference>
<dbReference type="WBParaSite" id="ACOC_0001201901-mRNA-1">
    <property type="protein sequence ID" value="ACOC_0001201901-mRNA-1"/>
    <property type="gene ID" value="ACOC_0001201901"/>
</dbReference>
<dbReference type="PANTHER" id="PTHR24340">
    <property type="entry name" value="HOMEOBOX PROTEIN NKX"/>
    <property type="match status" value="1"/>
</dbReference>
<dbReference type="CDD" id="cd00086">
    <property type="entry name" value="homeodomain"/>
    <property type="match status" value="1"/>
</dbReference>
<evidence type="ECO:0000256" key="5">
    <source>
        <dbReference type="PROSITE-ProRule" id="PRU00108"/>
    </source>
</evidence>
<feature type="region of interest" description="Disordered" evidence="7">
    <location>
        <begin position="1"/>
        <end position="25"/>
    </location>
</feature>
<accession>A0A0R3PZM0</accession>
<evidence type="ECO:0000256" key="7">
    <source>
        <dbReference type="SAM" id="MobiDB-lite"/>
    </source>
</evidence>
<keyword evidence="10" id="KW-1185">Reference proteome</keyword>
<dbReference type="Pfam" id="PF00046">
    <property type="entry name" value="Homeodomain"/>
    <property type="match status" value="1"/>
</dbReference>
<comment type="subcellular location">
    <subcellularLocation>
        <location evidence="1 5 6">Nucleus</location>
    </subcellularLocation>
</comment>
<dbReference type="InterPro" id="IPR001356">
    <property type="entry name" value="HD"/>
</dbReference>
<feature type="DNA-binding region" description="Homeobox" evidence="5">
    <location>
        <begin position="20"/>
        <end position="79"/>
    </location>
</feature>
<dbReference type="SMART" id="SM00389">
    <property type="entry name" value="HOX"/>
    <property type="match status" value="1"/>
</dbReference>
<evidence type="ECO:0000256" key="1">
    <source>
        <dbReference type="ARBA" id="ARBA00004123"/>
    </source>
</evidence>
<evidence type="ECO:0000256" key="4">
    <source>
        <dbReference type="ARBA" id="ARBA00023242"/>
    </source>
</evidence>
<reference evidence="11" key="1">
    <citation type="submission" date="2017-02" db="UniProtKB">
        <authorList>
            <consortium name="WormBaseParasite"/>
        </authorList>
    </citation>
    <scope>IDENTIFICATION</scope>
</reference>
<dbReference type="PROSITE" id="PS50071">
    <property type="entry name" value="HOMEOBOX_2"/>
    <property type="match status" value="1"/>
</dbReference>
<evidence type="ECO:0000313" key="10">
    <source>
        <dbReference type="Proteomes" id="UP000267027"/>
    </source>
</evidence>
<keyword evidence="4 5" id="KW-0539">Nucleus</keyword>